<dbReference type="eggNOG" id="ENOG502Z8DX">
    <property type="taxonomic scope" value="Bacteria"/>
</dbReference>
<dbReference type="HOGENOM" id="CLU_888185_0_0_6"/>
<gene>
    <name evidence="1" type="ordered locus">Ping_2672</name>
</gene>
<sequence>MNNFIMPLKIKNEKNETRKVGFELEFSNIEIENILQILQQGFDFEIKKKNKFLYKLNSKYGEFTLELDFELLTKQKLKNSLKDFFKQVSIDIDENSINKVEDIIGSLSQDIVPYEISTPPLPLDDMEIINSIVKKLYQNKAFGTKERFYNAFGLHINIEAVSLEVESLLSYIQAYMILQDYITQDADIDLARKITPYIDNFKTDYIIHILDETYKPNINELIEDYIQYNPTRNRSLDLLPMFAFIDKKRVMEKLPDEKIKPRPAFHYRLSNSMVGDSAWKVSDEWNRWVWVEKLANDKNALKDLSKEYLNYLNNFLNFKNWQSRMEKWIKSH</sequence>
<keyword evidence="2" id="KW-1185">Reference proteome</keyword>
<dbReference type="KEGG" id="pin:Ping_2672"/>
<dbReference type="RefSeq" id="WP_011770942.1">
    <property type="nucleotide sequence ID" value="NC_008709.1"/>
</dbReference>
<reference evidence="1 2" key="1">
    <citation type="submission" date="2007-01" db="EMBL/GenBank/DDBJ databases">
        <title>Complete sequence of Psychromonas ingrahamii 37.</title>
        <authorList>
            <consortium name="US DOE Joint Genome Institute"/>
            <person name="Copeland A."/>
            <person name="Lucas S."/>
            <person name="Lapidus A."/>
            <person name="Barry K."/>
            <person name="Detter J.C."/>
            <person name="Glavina del Rio T."/>
            <person name="Hammon N."/>
            <person name="Israni S."/>
            <person name="Dalin E."/>
            <person name="Tice H."/>
            <person name="Pitluck S."/>
            <person name="Thompson L.S."/>
            <person name="Brettin T."/>
            <person name="Bruce D."/>
            <person name="Han C."/>
            <person name="Tapia R."/>
            <person name="Schmutz J."/>
            <person name="Larimer F."/>
            <person name="Land M."/>
            <person name="Hauser L."/>
            <person name="Kyrpides N."/>
            <person name="Ivanova N."/>
            <person name="Staley J."/>
            <person name="Richardson P."/>
        </authorList>
    </citation>
    <scope>NUCLEOTIDE SEQUENCE [LARGE SCALE GENOMIC DNA]</scope>
    <source>
        <strain evidence="1 2">37</strain>
    </source>
</reference>
<organism evidence="1 2">
    <name type="scientific">Psychromonas ingrahamii (strain DSM 17664 / CCUG 51855 / 37)</name>
    <dbReference type="NCBI Taxonomy" id="357804"/>
    <lineage>
        <taxon>Bacteria</taxon>
        <taxon>Pseudomonadati</taxon>
        <taxon>Pseudomonadota</taxon>
        <taxon>Gammaproteobacteria</taxon>
        <taxon>Alteromonadales</taxon>
        <taxon>Psychromonadaceae</taxon>
        <taxon>Psychromonas</taxon>
    </lineage>
</organism>
<proteinExistence type="predicted"/>
<dbReference type="AlphaFoldDB" id="A1SY20"/>
<evidence type="ECO:0000313" key="2">
    <source>
        <dbReference type="Proteomes" id="UP000000639"/>
    </source>
</evidence>
<dbReference type="OrthoDB" id="5597599at2"/>
<dbReference type="Proteomes" id="UP000000639">
    <property type="component" value="Chromosome"/>
</dbReference>
<name>A1SY20_PSYIN</name>
<dbReference type="InterPro" id="IPR022025">
    <property type="entry name" value="Amidoligase_2"/>
</dbReference>
<dbReference type="EMBL" id="CP000510">
    <property type="protein sequence ID" value="ABM04385.1"/>
    <property type="molecule type" value="Genomic_DNA"/>
</dbReference>
<protein>
    <recommendedName>
        <fullName evidence="3">Amidoligase enzyme</fullName>
    </recommendedName>
</protein>
<dbReference type="Pfam" id="PF12224">
    <property type="entry name" value="Amidoligase_2"/>
    <property type="match status" value="1"/>
</dbReference>
<evidence type="ECO:0000313" key="1">
    <source>
        <dbReference type="EMBL" id="ABM04385.1"/>
    </source>
</evidence>
<accession>A1SY20</accession>
<evidence type="ECO:0008006" key="3">
    <source>
        <dbReference type="Google" id="ProtNLM"/>
    </source>
</evidence>